<proteinExistence type="inferred from homology"/>
<dbReference type="RefSeq" id="WP_235056345.1">
    <property type="nucleotide sequence ID" value="NZ_JAKFHA010000026.1"/>
</dbReference>
<evidence type="ECO:0000256" key="1">
    <source>
        <dbReference type="ARBA" id="ARBA00010641"/>
    </source>
</evidence>
<dbReference type="PANTHER" id="PTHR43133:SF50">
    <property type="entry name" value="ECF RNA POLYMERASE SIGMA FACTOR SIGM"/>
    <property type="match status" value="1"/>
</dbReference>
<evidence type="ECO:0000256" key="3">
    <source>
        <dbReference type="ARBA" id="ARBA00023082"/>
    </source>
</evidence>
<dbReference type="GO" id="GO:0016987">
    <property type="term" value="F:sigma factor activity"/>
    <property type="evidence" value="ECO:0007669"/>
    <property type="project" value="UniProtKB-KW"/>
</dbReference>
<dbReference type="NCBIfam" id="TIGR02983">
    <property type="entry name" value="SigE-fam_strep"/>
    <property type="match status" value="1"/>
</dbReference>
<evidence type="ECO:0000256" key="4">
    <source>
        <dbReference type="ARBA" id="ARBA00023125"/>
    </source>
</evidence>
<name>A0AA41Q6P4_9ACTN</name>
<evidence type="ECO:0000256" key="6">
    <source>
        <dbReference type="SAM" id="MobiDB-lite"/>
    </source>
</evidence>
<dbReference type="NCBIfam" id="TIGR02937">
    <property type="entry name" value="sigma70-ECF"/>
    <property type="match status" value="1"/>
</dbReference>
<dbReference type="EMBL" id="JAKFHA010000026">
    <property type="protein sequence ID" value="MCF2531696.1"/>
    <property type="molecule type" value="Genomic_DNA"/>
</dbReference>
<dbReference type="SUPFAM" id="SSF88659">
    <property type="entry name" value="Sigma3 and sigma4 domains of RNA polymerase sigma factors"/>
    <property type="match status" value="1"/>
</dbReference>
<dbReference type="InterPro" id="IPR013249">
    <property type="entry name" value="RNA_pol_sigma70_r4_t2"/>
</dbReference>
<dbReference type="Pfam" id="PF04542">
    <property type="entry name" value="Sigma70_r2"/>
    <property type="match status" value="1"/>
</dbReference>
<feature type="domain" description="RNA polymerase sigma factor 70 region 4 type 2" evidence="8">
    <location>
        <begin position="102"/>
        <end position="154"/>
    </location>
</feature>
<comment type="caution">
    <text evidence="9">The sequence shown here is derived from an EMBL/GenBank/DDBJ whole genome shotgun (WGS) entry which is preliminary data.</text>
</comment>
<dbReference type="GO" id="GO:0003677">
    <property type="term" value="F:DNA binding"/>
    <property type="evidence" value="ECO:0007669"/>
    <property type="project" value="UniProtKB-KW"/>
</dbReference>
<dbReference type="Pfam" id="PF08281">
    <property type="entry name" value="Sigma70_r4_2"/>
    <property type="match status" value="1"/>
</dbReference>
<reference evidence="9" key="1">
    <citation type="submission" date="2022-01" db="EMBL/GenBank/DDBJ databases">
        <title>Genome-Based Taxonomic Classification of the Phylum Actinobacteria.</title>
        <authorList>
            <person name="Gao Y."/>
        </authorList>
    </citation>
    <scope>NUCLEOTIDE SEQUENCE</scope>
    <source>
        <strain evidence="9">KLBMP 8922</strain>
    </source>
</reference>
<dbReference type="Gene3D" id="1.10.1740.10">
    <property type="match status" value="1"/>
</dbReference>
<dbReference type="InterPro" id="IPR013324">
    <property type="entry name" value="RNA_pol_sigma_r3/r4-like"/>
</dbReference>
<keyword evidence="4" id="KW-0238">DNA-binding</keyword>
<dbReference type="Gene3D" id="1.10.10.10">
    <property type="entry name" value="Winged helix-like DNA-binding domain superfamily/Winged helix DNA-binding domain"/>
    <property type="match status" value="1"/>
</dbReference>
<sequence>MDATEQEEFAEFTRGRWTALTAFAHSLVHDVGRAEDLVQEALVRLWKVWPKLRTEQPEAYIRRILVNLAISSGRRRWWGERATAKMPDIAVDGPGGQVEDRDIMRRALAGLSARQRVVVVLRYAHDLPETEVAELLGCSVGTVKTHASRGLEALRSSGVLGPDEGPPGGRPDPGERVMAVLPRPRPQSASRRDRGGAA</sequence>
<evidence type="ECO:0000313" key="9">
    <source>
        <dbReference type="EMBL" id="MCF2531696.1"/>
    </source>
</evidence>
<feature type="domain" description="RNA polymerase sigma-70 region 2" evidence="7">
    <location>
        <begin position="20"/>
        <end position="78"/>
    </location>
</feature>
<accession>A0AA41Q6P4</accession>
<evidence type="ECO:0000256" key="2">
    <source>
        <dbReference type="ARBA" id="ARBA00023015"/>
    </source>
</evidence>
<dbReference type="SUPFAM" id="SSF88946">
    <property type="entry name" value="Sigma2 domain of RNA polymerase sigma factors"/>
    <property type="match status" value="1"/>
</dbReference>
<evidence type="ECO:0000259" key="7">
    <source>
        <dbReference type="Pfam" id="PF04542"/>
    </source>
</evidence>
<comment type="similarity">
    <text evidence="1">Belongs to the sigma-70 factor family. ECF subfamily.</text>
</comment>
<evidence type="ECO:0000313" key="10">
    <source>
        <dbReference type="Proteomes" id="UP001165378"/>
    </source>
</evidence>
<evidence type="ECO:0000259" key="8">
    <source>
        <dbReference type="Pfam" id="PF08281"/>
    </source>
</evidence>
<dbReference type="InterPro" id="IPR039425">
    <property type="entry name" value="RNA_pol_sigma-70-like"/>
</dbReference>
<dbReference type="InterPro" id="IPR036388">
    <property type="entry name" value="WH-like_DNA-bd_sf"/>
</dbReference>
<dbReference type="AlphaFoldDB" id="A0AA41Q6P4"/>
<dbReference type="InterPro" id="IPR007627">
    <property type="entry name" value="RNA_pol_sigma70_r2"/>
</dbReference>
<gene>
    <name evidence="9" type="ORF">LZ495_31380</name>
</gene>
<keyword evidence="5" id="KW-0804">Transcription</keyword>
<protein>
    <submittedName>
        <fullName evidence="9">SigE family RNA polymerase sigma factor</fullName>
    </submittedName>
</protein>
<keyword evidence="3" id="KW-0731">Sigma factor</keyword>
<dbReference type="Proteomes" id="UP001165378">
    <property type="component" value="Unassembled WGS sequence"/>
</dbReference>
<dbReference type="PANTHER" id="PTHR43133">
    <property type="entry name" value="RNA POLYMERASE ECF-TYPE SIGMA FACTO"/>
    <property type="match status" value="1"/>
</dbReference>
<evidence type="ECO:0000256" key="5">
    <source>
        <dbReference type="ARBA" id="ARBA00023163"/>
    </source>
</evidence>
<dbReference type="InterPro" id="IPR014325">
    <property type="entry name" value="RNA_pol_sigma-E_actinobac"/>
</dbReference>
<organism evidence="9 10">
    <name type="scientific">Yinghuangia soli</name>
    <dbReference type="NCBI Taxonomy" id="2908204"/>
    <lineage>
        <taxon>Bacteria</taxon>
        <taxon>Bacillati</taxon>
        <taxon>Actinomycetota</taxon>
        <taxon>Actinomycetes</taxon>
        <taxon>Kitasatosporales</taxon>
        <taxon>Streptomycetaceae</taxon>
        <taxon>Yinghuangia</taxon>
    </lineage>
</organism>
<keyword evidence="2" id="KW-0805">Transcription regulation</keyword>
<keyword evidence="10" id="KW-1185">Reference proteome</keyword>
<dbReference type="InterPro" id="IPR014284">
    <property type="entry name" value="RNA_pol_sigma-70_dom"/>
</dbReference>
<dbReference type="GO" id="GO:0006352">
    <property type="term" value="P:DNA-templated transcription initiation"/>
    <property type="evidence" value="ECO:0007669"/>
    <property type="project" value="InterPro"/>
</dbReference>
<dbReference type="InterPro" id="IPR013325">
    <property type="entry name" value="RNA_pol_sigma_r2"/>
</dbReference>
<dbReference type="CDD" id="cd06171">
    <property type="entry name" value="Sigma70_r4"/>
    <property type="match status" value="1"/>
</dbReference>
<feature type="region of interest" description="Disordered" evidence="6">
    <location>
        <begin position="154"/>
        <end position="198"/>
    </location>
</feature>